<name>A0A8S1EQA1_9PELO</name>
<gene>
    <name evidence="3" type="ORF">CBOVIS_LOCUS4800</name>
</gene>
<protein>
    <submittedName>
        <fullName evidence="3">Uncharacterized protein</fullName>
    </submittedName>
</protein>
<evidence type="ECO:0000256" key="1">
    <source>
        <dbReference type="SAM" id="MobiDB-lite"/>
    </source>
</evidence>
<dbReference type="AlphaFoldDB" id="A0A8S1EQA1"/>
<feature type="region of interest" description="Disordered" evidence="1">
    <location>
        <begin position="54"/>
        <end position="120"/>
    </location>
</feature>
<dbReference type="EMBL" id="CADEPM010000003">
    <property type="protein sequence ID" value="CAB3402147.1"/>
    <property type="molecule type" value="Genomic_DNA"/>
</dbReference>
<feature type="compositionally biased region" description="Polar residues" evidence="1">
    <location>
        <begin position="59"/>
        <end position="92"/>
    </location>
</feature>
<evidence type="ECO:0000313" key="4">
    <source>
        <dbReference type="Proteomes" id="UP000494206"/>
    </source>
</evidence>
<feature type="transmembrane region" description="Helical" evidence="2">
    <location>
        <begin position="20"/>
        <end position="47"/>
    </location>
</feature>
<keyword evidence="2" id="KW-0472">Membrane</keyword>
<feature type="compositionally biased region" description="Polar residues" evidence="1">
    <location>
        <begin position="102"/>
        <end position="120"/>
    </location>
</feature>
<keyword evidence="4" id="KW-1185">Reference proteome</keyword>
<keyword evidence="2" id="KW-0812">Transmembrane</keyword>
<accession>A0A8S1EQA1</accession>
<proteinExistence type="predicted"/>
<keyword evidence="2" id="KW-1133">Transmembrane helix</keyword>
<organism evidence="3 4">
    <name type="scientific">Caenorhabditis bovis</name>
    <dbReference type="NCBI Taxonomy" id="2654633"/>
    <lineage>
        <taxon>Eukaryota</taxon>
        <taxon>Metazoa</taxon>
        <taxon>Ecdysozoa</taxon>
        <taxon>Nematoda</taxon>
        <taxon>Chromadorea</taxon>
        <taxon>Rhabditida</taxon>
        <taxon>Rhabditina</taxon>
        <taxon>Rhabditomorpha</taxon>
        <taxon>Rhabditoidea</taxon>
        <taxon>Rhabditidae</taxon>
        <taxon>Peloderinae</taxon>
        <taxon>Caenorhabditis</taxon>
    </lineage>
</organism>
<sequence length="181" mass="19782">MGYRPAYTLDNPIATNGGQIAVVFAILIGGVLLLAIVVAAIYFVCVANMRSDDKKRLNSGRNSASNWAQQQPQYREQPSSTIPYNPAPSVQNYEFGGPPRTPINNGTSYTPVPSATPYNQPIQYVQQGPVATPTSQQYINQQNVPQYQPDVIFTQGPSGYVQQQPVEYTINAPASYHQSSV</sequence>
<evidence type="ECO:0000256" key="2">
    <source>
        <dbReference type="SAM" id="Phobius"/>
    </source>
</evidence>
<reference evidence="3 4" key="1">
    <citation type="submission" date="2020-04" db="EMBL/GenBank/DDBJ databases">
        <authorList>
            <person name="Laetsch R D."/>
            <person name="Stevens L."/>
            <person name="Kumar S."/>
            <person name="Blaxter L. M."/>
        </authorList>
    </citation>
    <scope>NUCLEOTIDE SEQUENCE [LARGE SCALE GENOMIC DNA]</scope>
</reference>
<comment type="caution">
    <text evidence="3">The sequence shown here is derived from an EMBL/GenBank/DDBJ whole genome shotgun (WGS) entry which is preliminary data.</text>
</comment>
<dbReference type="OrthoDB" id="5856566at2759"/>
<evidence type="ECO:0000313" key="3">
    <source>
        <dbReference type="EMBL" id="CAB3402147.1"/>
    </source>
</evidence>
<dbReference type="Proteomes" id="UP000494206">
    <property type="component" value="Unassembled WGS sequence"/>
</dbReference>